<dbReference type="PROSITE" id="PS50935">
    <property type="entry name" value="SSB"/>
    <property type="match status" value="1"/>
</dbReference>
<dbReference type="EMBL" id="KN822971">
    <property type="protein sequence ID" value="KIO30511.1"/>
    <property type="molecule type" value="Genomic_DNA"/>
</dbReference>
<dbReference type="Gene3D" id="2.40.50.140">
    <property type="entry name" value="Nucleic acid-binding proteins"/>
    <property type="match status" value="1"/>
</dbReference>
<keyword evidence="1 2" id="KW-0238">DNA-binding</keyword>
<dbReference type="HOGENOM" id="CLU_126647_2_0_1"/>
<dbReference type="AlphaFoldDB" id="A0A0C3QQ27"/>
<dbReference type="GO" id="GO:0003697">
    <property type="term" value="F:single-stranded DNA binding"/>
    <property type="evidence" value="ECO:0007669"/>
    <property type="project" value="InterPro"/>
</dbReference>
<protein>
    <recommendedName>
        <fullName evidence="5">Nucleic acid-binding protein</fullName>
    </recommendedName>
</protein>
<evidence type="ECO:0000313" key="4">
    <source>
        <dbReference type="Proteomes" id="UP000054248"/>
    </source>
</evidence>
<evidence type="ECO:0000313" key="3">
    <source>
        <dbReference type="EMBL" id="KIO30511.1"/>
    </source>
</evidence>
<reference evidence="3 4" key="1">
    <citation type="submission" date="2014-04" db="EMBL/GenBank/DDBJ databases">
        <authorList>
            <consortium name="DOE Joint Genome Institute"/>
            <person name="Kuo A."/>
            <person name="Girlanda M."/>
            <person name="Perotto S."/>
            <person name="Kohler A."/>
            <person name="Nagy L.G."/>
            <person name="Floudas D."/>
            <person name="Copeland A."/>
            <person name="Barry K.W."/>
            <person name="Cichocki N."/>
            <person name="Veneault-Fourrey C."/>
            <person name="LaButti K."/>
            <person name="Lindquist E.A."/>
            <person name="Lipzen A."/>
            <person name="Lundell T."/>
            <person name="Morin E."/>
            <person name="Murat C."/>
            <person name="Sun H."/>
            <person name="Tunlid A."/>
            <person name="Henrissat B."/>
            <person name="Grigoriev I.V."/>
            <person name="Hibbett D.S."/>
            <person name="Martin F."/>
            <person name="Nordberg H.P."/>
            <person name="Cantor M.N."/>
            <person name="Hua S.X."/>
        </authorList>
    </citation>
    <scope>NUCLEOTIDE SEQUENCE [LARGE SCALE GENOMIC DNA]</scope>
    <source>
        <strain evidence="3 4">MUT 4182</strain>
    </source>
</reference>
<dbReference type="InterPro" id="IPR000424">
    <property type="entry name" value="Primosome_PriB/ssb"/>
</dbReference>
<organism evidence="3 4">
    <name type="scientific">Tulasnella calospora MUT 4182</name>
    <dbReference type="NCBI Taxonomy" id="1051891"/>
    <lineage>
        <taxon>Eukaryota</taxon>
        <taxon>Fungi</taxon>
        <taxon>Dikarya</taxon>
        <taxon>Basidiomycota</taxon>
        <taxon>Agaricomycotina</taxon>
        <taxon>Agaricomycetes</taxon>
        <taxon>Cantharellales</taxon>
        <taxon>Tulasnellaceae</taxon>
        <taxon>Tulasnella</taxon>
    </lineage>
</organism>
<dbReference type="CDD" id="cd04496">
    <property type="entry name" value="SSB_OBF"/>
    <property type="match status" value="1"/>
</dbReference>
<dbReference type="STRING" id="1051891.A0A0C3QQ27"/>
<proteinExistence type="predicted"/>
<dbReference type="Pfam" id="PF00436">
    <property type="entry name" value="SSB"/>
    <property type="match status" value="1"/>
</dbReference>
<accession>A0A0C3QQ27</accession>
<reference evidence="4" key="2">
    <citation type="submission" date="2015-01" db="EMBL/GenBank/DDBJ databases">
        <title>Evolutionary Origins and Diversification of the Mycorrhizal Mutualists.</title>
        <authorList>
            <consortium name="DOE Joint Genome Institute"/>
            <consortium name="Mycorrhizal Genomics Consortium"/>
            <person name="Kohler A."/>
            <person name="Kuo A."/>
            <person name="Nagy L.G."/>
            <person name="Floudas D."/>
            <person name="Copeland A."/>
            <person name="Barry K.W."/>
            <person name="Cichocki N."/>
            <person name="Veneault-Fourrey C."/>
            <person name="LaButti K."/>
            <person name="Lindquist E.A."/>
            <person name="Lipzen A."/>
            <person name="Lundell T."/>
            <person name="Morin E."/>
            <person name="Murat C."/>
            <person name="Riley R."/>
            <person name="Ohm R."/>
            <person name="Sun H."/>
            <person name="Tunlid A."/>
            <person name="Henrissat B."/>
            <person name="Grigoriev I.V."/>
            <person name="Hibbett D.S."/>
            <person name="Martin F."/>
        </authorList>
    </citation>
    <scope>NUCLEOTIDE SEQUENCE [LARGE SCALE GENOMIC DNA]</scope>
    <source>
        <strain evidence="4">MUT 4182</strain>
    </source>
</reference>
<dbReference type="OrthoDB" id="1078367at2759"/>
<name>A0A0C3QQ27_9AGAM</name>
<evidence type="ECO:0008006" key="5">
    <source>
        <dbReference type="Google" id="ProtNLM"/>
    </source>
</evidence>
<keyword evidence="4" id="KW-1185">Reference proteome</keyword>
<dbReference type="SUPFAM" id="SSF50249">
    <property type="entry name" value="Nucleic acid-binding proteins"/>
    <property type="match status" value="1"/>
</dbReference>
<sequence length="149" mass="16765">MFSLARSTFAKSVRTFSTSSPAGLRDLSKVTLIGNLVREPETRVTKNEKEYVSYTVATQTNRARGQEDSISPPTYHRILSFIPTQNQYLSKIPKGALVYVEAELEVKEPDPEAEAGSFQAQRQIMLRHETLRVLRTSRKDRDASTSTDA</sequence>
<dbReference type="Proteomes" id="UP000054248">
    <property type="component" value="Unassembled WGS sequence"/>
</dbReference>
<gene>
    <name evidence="3" type="ORF">M407DRAFT_242166</name>
</gene>
<dbReference type="InterPro" id="IPR012340">
    <property type="entry name" value="NA-bd_OB-fold"/>
</dbReference>
<evidence type="ECO:0000256" key="2">
    <source>
        <dbReference type="PROSITE-ProRule" id="PRU00252"/>
    </source>
</evidence>
<evidence type="ECO:0000256" key="1">
    <source>
        <dbReference type="ARBA" id="ARBA00023125"/>
    </source>
</evidence>